<proteinExistence type="predicted"/>
<evidence type="ECO:0000313" key="3">
    <source>
        <dbReference type="Proteomes" id="UP000646776"/>
    </source>
</evidence>
<reference evidence="2" key="1">
    <citation type="journal article" date="2014" name="Int. J. Syst. Evol. Microbiol.">
        <title>Complete genome sequence of Corynebacterium casei LMG S-19264T (=DSM 44701T), isolated from a smear-ripened cheese.</title>
        <authorList>
            <consortium name="US DOE Joint Genome Institute (JGI-PGF)"/>
            <person name="Walter F."/>
            <person name="Albersmeier A."/>
            <person name="Kalinowski J."/>
            <person name="Ruckert C."/>
        </authorList>
    </citation>
    <scope>NUCLEOTIDE SEQUENCE</scope>
    <source>
        <strain evidence="2">JCM 4125</strain>
    </source>
</reference>
<evidence type="ECO:0000256" key="1">
    <source>
        <dbReference type="SAM" id="MobiDB-lite"/>
    </source>
</evidence>
<gene>
    <name evidence="2" type="ORF">GCM10010226_05740</name>
</gene>
<dbReference type="EMBL" id="BMSA01000001">
    <property type="protein sequence ID" value="GGT32393.1"/>
    <property type="molecule type" value="Genomic_DNA"/>
</dbReference>
<protein>
    <submittedName>
        <fullName evidence="2">Uncharacterized protein</fullName>
    </submittedName>
</protein>
<accession>A0A918H2H3</accession>
<organism evidence="2 3">
    <name type="scientific">Streptomyces phaeofaciens</name>
    <dbReference type="NCBI Taxonomy" id="68254"/>
    <lineage>
        <taxon>Bacteria</taxon>
        <taxon>Bacillati</taxon>
        <taxon>Actinomycetota</taxon>
        <taxon>Actinomycetes</taxon>
        <taxon>Kitasatosporales</taxon>
        <taxon>Streptomycetaceae</taxon>
        <taxon>Streptomyces</taxon>
    </lineage>
</organism>
<evidence type="ECO:0000313" key="2">
    <source>
        <dbReference type="EMBL" id="GGT32393.1"/>
    </source>
</evidence>
<dbReference type="Proteomes" id="UP000646776">
    <property type="component" value="Unassembled WGS sequence"/>
</dbReference>
<comment type="caution">
    <text evidence="2">The sequence shown here is derived from an EMBL/GenBank/DDBJ whole genome shotgun (WGS) entry which is preliminary data.</text>
</comment>
<sequence length="57" mass="6209">MDRELTGFRPLGGDPRPARPSGLSVTGLNPSGLTDVGSTGRIPVLLRIRIDVFEEYR</sequence>
<dbReference type="AlphaFoldDB" id="A0A918H2H3"/>
<feature type="region of interest" description="Disordered" evidence="1">
    <location>
        <begin position="1"/>
        <end position="30"/>
    </location>
</feature>
<keyword evidence="3" id="KW-1185">Reference proteome</keyword>
<reference evidence="2" key="2">
    <citation type="submission" date="2020-09" db="EMBL/GenBank/DDBJ databases">
        <authorList>
            <person name="Sun Q."/>
            <person name="Ohkuma M."/>
        </authorList>
    </citation>
    <scope>NUCLEOTIDE SEQUENCE</scope>
    <source>
        <strain evidence="2">JCM 4125</strain>
    </source>
</reference>
<name>A0A918H2H3_9ACTN</name>